<evidence type="ECO:0000313" key="7">
    <source>
        <dbReference type="Proteomes" id="UP001331561"/>
    </source>
</evidence>
<evidence type="ECO:0000256" key="2">
    <source>
        <dbReference type="ARBA" id="ARBA00022729"/>
    </source>
</evidence>
<feature type="chain" id="PRO_5044987630" description="Flagella basal body P-ring formation protein FlgA" evidence="4">
    <location>
        <begin position="22"/>
        <end position="230"/>
    </location>
</feature>
<dbReference type="InterPro" id="IPR039246">
    <property type="entry name" value="Flagellar_FlgA"/>
</dbReference>
<dbReference type="NCBIfam" id="TIGR03170">
    <property type="entry name" value="flgA_cterm"/>
    <property type="match status" value="1"/>
</dbReference>
<dbReference type="Gene3D" id="2.30.30.760">
    <property type="match status" value="1"/>
</dbReference>
<proteinExistence type="inferred from homology"/>
<comment type="subcellular location">
    <subcellularLocation>
        <location evidence="1 4">Periplasm</location>
    </subcellularLocation>
</comment>
<evidence type="ECO:0000256" key="3">
    <source>
        <dbReference type="ARBA" id="ARBA00022764"/>
    </source>
</evidence>
<organism evidence="6 7">
    <name type="scientific">Uliginosibacterium silvisoli</name>
    <dbReference type="NCBI Taxonomy" id="3114758"/>
    <lineage>
        <taxon>Bacteria</taxon>
        <taxon>Pseudomonadati</taxon>
        <taxon>Pseudomonadota</taxon>
        <taxon>Betaproteobacteria</taxon>
        <taxon>Rhodocyclales</taxon>
        <taxon>Zoogloeaceae</taxon>
        <taxon>Uliginosibacterium</taxon>
    </lineage>
</organism>
<protein>
    <recommendedName>
        <fullName evidence="4">Flagella basal body P-ring formation protein FlgA</fullName>
    </recommendedName>
</protein>
<dbReference type="InterPro" id="IPR013974">
    <property type="entry name" value="SAF"/>
</dbReference>
<keyword evidence="7" id="KW-1185">Reference proteome</keyword>
<dbReference type="EMBL" id="JAYXHS010000003">
    <property type="protein sequence ID" value="MEC5387379.1"/>
    <property type="molecule type" value="Genomic_DNA"/>
</dbReference>
<dbReference type="Pfam" id="PF13144">
    <property type="entry name" value="ChapFlgA"/>
    <property type="match status" value="1"/>
</dbReference>
<accession>A0ABU6K6X1</accession>
<keyword evidence="6" id="KW-0282">Flagellum</keyword>
<evidence type="ECO:0000256" key="1">
    <source>
        <dbReference type="ARBA" id="ARBA00004418"/>
    </source>
</evidence>
<comment type="function">
    <text evidence="4">Involved in the assembly process of the P-ring formation. It may associate with FlgF on the rod constituting a structure essential for the P-ring assembly or may act as a modulator protein for the P-ring assembly.</text>
</comment>
<name>A0ABU6K6X1_9RHOO</name>
<dbReference type="CDD" id="cd11614">
    <property type="entry name" value="SAF_CpaB_FlgA_like"/>
    <property type="match status" value="1"/>
</dbReference>
<sequence length="230" mass="23885">MQKSLATLLSCALFAPLPTLAMSSQDVVNTVTAFLQERTLELPGTVSLSVTPPGEHQQILQPCIQAQAFLPQGQKTWGRVTVGLRCVSGSNASLYVSARVKVEGSYVKMARPISSGQQLSASDMQIEQGELTAYPDDIVVAVGDALGQMTKQALSAGQPLRGAYLKGEAGIQAGQTVKVVASGGGFSVVNSGRALNSAARGTLIRVKLDNGKIISGIAGTGDIVDVSTER</sequence>
<dbReference type="PANTHER" id="PTHR36307">
    <property type="entry name" value="FLAGELLA BASAL BODY P-RING FORMATION PROTEIN FLGA"/>
    <property type="match status" value="1"/>
</dbReference>
<evidence type="ECO:0000259" key="5">
    <source>
        <dbReference type="SMART" id="SM00858"/>
    </source>
</evidence>
<feature type="signal peptide" evidence="4">
    <location>
        <begin position="1"/>
        <end position="21"/>
    </location>
</feature>
<dbReference type="RefSeq" id="WP_327600348.1">
    <property type="nucleotide sequence ID" value="NZ_JAYXHS010000003.1"/>
</dbReference>
<reference evidence="6 7" key="1">
    <citation type="submission" date="2024-01" db="EMBL/GenBank/DDBJ databases">
        <title>Uliginosibacterium soil sp. nov.</title>
        <authorList>
            <person name="Lv Y."/>
        </authorList>
    </citation>
    <scope>NUCLEOTIDE SEQUENCE [LARGE SCALE GENOMIC DNA]</scope>
    <source>
        <strain evidence="6 7">H3</strain>
    </source>
</reference>
<evidence type="ECO:0000256" key="4">
    <source>
        <dbReference type="RuleBase" id="RU362063"/>
    </source>
</evidence>
<dbReference type="Pfam" id="PF17656">
    <property type="entry name" value="ChapFlgA_N"/>
    <property type="match status" value="1"/>
</dbReference>
<dbReference type="Gene3D" id="3.90.1210.10">
    <property type="entry name" value="Antifreeze-like/N-acetylneuraminic acid synthase C-terminal domain"/>
    <property type="match status" value="1"/>
</dbReference>
<dbReference type="InterPro" id="IPR017585">
    <property type="entry name" value="SAF_FlgA"/>
</dbReference>
<keyword evidence="3 4" id="KW-0574">Periplasm</keyword>
<comment type="caution">
    <text evidence="6">The sequence shown here is derived from an EMBL/GenBank/DDBJ whole genome shotgun (WGS) entry which is preliminary data.</text>
</comment>
<dbReference type="PANTHER" id="PTHR36307:SF1">
    <property type="entry name" value="FLAGELLA BASAL BODY P-RING FORMATION PROTEIN FLGA"/>
    <property type="match status" value="1"/>
</dbReference>
<keyword evidence="6" id="KW-0966">Cell projection</keyword>
<comment type="similarity">
    <text evidence="4">Belongs to the FlgA family.</text>
</comment>
<gene>
    <name evidence="6" type="primary">flgA</name>
    <name evidence="6" type="ORF">VVD49_16740</name>
</gene>
<keyword evidence="2 4" id="KW-0732">Signal</keyword>
<keyword evidence="6" id="KW-0969">Cilium</keyword>
<dbReference type="Proteomes" id="UP001331561">
    <property type="component" value="Unassembled WGS sequence"/>
</dbReference>
<keyword evidence="4" id="KW-1005">Bacterial flagellum biogenesis</keyword>
<dbReference type="SMART" id="SM00858">
    <property type="entry name" value="SAF"/>
    <property type="match status" value="1"/>
</dbReference>
<dbReference type="InterPro" id="IPR041231">
    <property type="entry name" value="FlgA_N"/>
</dbReference>
<feature type="domain" description="SAF" evidence="5">
    <location>
        <begin position="104"/>
        <end position="166"/>
    </location>
</feature>
<evidence type="ECO:0000313" key="6">
    <source>
        <dbReference type="EMBL" id="MEC5387379.1"/>
    </source>
</evidence>